<name>A0A1L7XYF2_9HELO</name>
<dbReference type="OrthoDB" id="3468019at2759"/>
<protein>
    <recommendedName>
        <fullName evidence="3">SnoaL-like domain-containing protein</fullName>
    </recommendedName>
</protein>
<evidence type="ECO:0000313" key="2">
    <source>
        <dbReference type="Proteomes" id="UP000184330"/>
    </source>
</evidence>
<sequence length="156" mass="17361">MSQESAIWPQGMPPENITLVLKLFTILDDSSDDSGQRLADEIFISDGRIKNGMHTFSGKAAEHGVLEIAGSRKKAWDAWSTRKHSILRVYSRSQEATDDILFLGTLAATFPNGKSATGEFCARIIFGLSDTQETRIKWFEVWADATPFVTAMNMKD</sequence>
<evidence type="ECO:0008006" key="3">
    <source>
        <dbReference type="Google" id="ProtNLM"/>
    </source>
</evidence>
<organism evidence="1 2">
    <name type="scientific">Phialocephala subalpina</name>
    <dbReference type="NCBI Taxonomy" id="576137"/>
    <lineage>
        <taxon>Eukaryota</taxon>
        <taxon>Fungi</taxon>
        <taxon>Dikarya</taxon>
        <taxon>Ascomycota</taxon>
        <taxon>Pezizomycotina</taxon>
        <taxon>Leotiomycetes</taxon>
        <taxon>Helotiales</taxon>
        <taxon>Mollisiaceae</taxon>
        <taxon>Phialocephala</taxon>
        <taxon>Phialocephala fortinii species complex</taxon>
    </lineage>
</organism>
<accession>A0A1L7XYF2</accession>
<keyword evidence="2" id="KW-1185">Reference proteome</keyword>
<reference evidence="1 2" key="1">
    <citation type="submission" date="2016-03" db="EMBL/GenBank/DDBJ databases">
        <authorList>
            <person name="Ploux O."/>
        </authorList>
    </citation>
    <scope>NUCLEOTIDE SEQUENCE [LARGE SCALE GENOMIC DNA]</scope>
    <source>
        <strain evidence="1 2">UAMH 11012</strain>
    </source>
</reference>
<evidence type="ECO:0000313" key="1">
    <source>
        <dbReference type="EMBL" id="CZR70034.1"/>
    </source>
</evidence>
<proteinExistence type="predicted"/>
<dbReference type="AlphaFoldDB" id="A0A1L7XYF2"/>
<gene>
    <name evidence="1" type="ORF">PAC_19935</name>
</gene>
<dbReference type="Proteomes" id="UP000184330">
    <property type="component" value="Unassembled WGS sequence"/>
</dbReference>
<dbReference type="EMBL" id="FJOG01000090">
    <property type="protein sequence ID" value="CZR70034.1"/>
    <property type="molecule type" value="Genomic_DNA"/>
</dbReference>